<dbReference type="Proteomes" id="UP001642360">
    <property type="component" value="Unassembled WGS sequence"/>
</dbReference>
<feature type="non-terminal residue" evidence="2">
    <location>
        <position position="1"/>
    </location>
</feature>
<keyword evidence="3" id="KW-1185">Reference proteome</keyword>
<protein>
    <submittedName>
        <fullName evidence="2">Uncharacterized protein</fullName>
    </submittedName>
</protein>
<dbReference type="AlphaFoldDB" id="A0ABC8UR56"/>
<organism evidence="2 3">
    <name type="scientific">Ilex paraguariensis</name>
    <name type="common">yerba mate</name>
    <dbReference type="NCBI Taxonomy" id="185542"/>
    <lineage>
        <taxon>Eukaryota</taxon>
        <taxon>Viridiplantae</taxon>
        <taxon>Streptophyta</taxon>
        <taxon>Embryophyta</taxon>
        <taxon>Tracheophyta</taxon>
        <taxon>Spermatophyta</taxon>
        <taxon>Magnoliopsida</taxon>
        <taxon>eudicotyledons</taxon>
        <taxon>Gunneridae</taxon>
        <taxon>Pentapetalae</taxon>
        <taxon>asterids</taxon>
        <taxon>campanulids</taxon>
        <taxon>Aquifoliales</taxon>
        <taxon>Aquifoliaceae</taxon>
        <taxon>Ilex</taxon>
    </lineage>
</organism>
<gene>
    <name evidence="2" type="ORF">ILEXP_LOCUS53835</name>
</gene>
<dbReference type="EMBL" id="CAUOFW020008680">
    <property type="protein sequence ID" value="CAK9183557.1"/>
    <property type="molecule type" value="Genomic_DNA"/>
</dbReference>
<feature type="region of interest" description="Disordered" evidence="1">
    <location>
        <begin position="112"/>
        <end position="155"/>
    </location>
</feature>
<evidence type="ECO:0000313" key="2">
    <source>
        <dbReference type="EMBL" id="CAK9183557.1"/>
    </source>
</evidence>
<sequence>EIIELSVQLDKSKALAGDAEKKMSKVEPKVSTGEAKLVEVEANYACLIEQVEKLRAKVVGRSRREEEIIKECKNDILLVFKELKRKTFKEGWDVALTTSRHMYNPSPKIVEVDESTENPLVHPQANPPAFPEADPTASKVPSAPEVPSAPMSTTF</sequence>
<name>A0ABC8UR56_9AQUA</name>
<comment type="caution">
    <text evidence="2">The sequence shown here is derived from an EMBL/GenBank/DDBJ whole genome shotgun (WGS) entry which is preliminary data.</text>
</comment>
<reference evidence="2 3" key="1">
    <citation type="submission" date="2024-02" db="EMBL/GenBank/DDBJ databases">
        <authorList>
            <person name="Vignale AGUSTIN F."/>
            <person name="Sosa J E."/>
            <person name="Modenutti C."/>
        </authorList>
    </citation>
    <scope>NUCLEOTIDE SEQUENCE [LARGE SCALE GENOMIC DNA]</scope>
</reference>
<proteinExistence type="predicted"/>
<accession>A0ABC8UR56</accession>
<evidence type="ECO:0000313" key="3">
    <source>
        <dbReference type="Proteomes" id="UP001642360"/>
    </source>
</evidence>
<evidence type="ECO:0000256" key="1">
    <source>
        <dbReference type="SAM" id="MobiDB-lite"/>
    </source>
</evidence>